<dbReference type="PROSITE" id="PS51071">
    <property type="entry name" value="HTH_RPIR"/>
    <property type="match status" value="1"/>
</dbReference>
<evidence type="ECO:0000313" key="2">
    <source>
        <dbReference type="EMBL" id="SCP98571.1"/>
    </source>
</evidence>
<sequence>MNVLQNLTELYNHLPLDSTYKEVAKGILMNLEEASNATIYDIAEMTNSSRTTVWRMVQKMGYQNYSDFRYALKQAVGSYTYYNRMISQKRITEESDIFDIMKEQLKTADENFRKYLSVAEIAKLAELIAQKEKVYFYLSYQSSAIGALQQNLFFSGKETGACTLLPDMQENAELLNDKSMVFIMTIEHAEAQDMTTVFEALKKNNCEVFMVSCVESRYTKYVDHYLLREQPSTSVIADLMFFELYFWSLNEIYRYNYIDNK</sequence>
<dbReference type="PANTHER" id="PTHR30514">
    <property type="entry name" value="GLUCOKINASE"/>
    <property type="match status" value="1"/>
</dbReference>
<reference evidence="2 3" key="1">
    <citation type="submission" date="2016-09" db="EMBL/GenBank/DDBJ databases">
        <authorList>
            <person name="Capua I."/>
            <person name="De Benedictis P."/>
            <person name="Joannis T."/>
            <person name="Lombin L.H."/>
            <person name="Cattoli G."/>
        </authorList>
    </citation>
    <scope>NUCLEOTIDE SEQUENCE [LARGE SCALE GENOMIC DNA]</scope>
    <source>
        <strain evidence="2 3">GluBS11</strain>
    </source>
</reference>
<dbReference type="GO" id="GO:0003677">
    <property type="term" value="F:DNA binding"/>
    <property type="evidence" value="ECO:0007669"/>
    <property type="project" value="UniProtKB-KW"/>
</dbReference>
<protein>
    <submittedName>
        <fullName evidence="2">DNA-binding transcriptional regulator, MurR/RpiR family, contains HTH and SIS domains</fullName>
    </submittedName>
</protein>
<dbReference type="STRING" id="1619234.SAMN05421730_102247"/>
<dbReference type="InterPro" id="IPR000281">
    <property type="entry name" value="HTH_RpiR"/>
</dbReference>
<keyword evidence="3" id="KW-1185">Reference proteome</keyword>
<feature type="domain" description="HTH rpiR-type" evidence="1">
    <location>
        <begin position="1"/>
        <end position="79"/>
    </location>
</feature>
<gene>
    <name evidence="2" type="ORF">SAMN05421730_102247</name>
</gene>
<proteinExistence type="predicted"/>
<keyword evidence="2" id="KW-0238">DNA-binding</keyword>
<dbReference type="OrthoDB" id="3684496at2"/>
<dbReference type="AlphaFoldDB" id="A0A1D3TWG2"/>
<dbReference type="InterPro" id="IPR047640">
    <property type="entry name" value="RpiR-like"/>
</dbReference>
<dbReference type="Proteomes" id="UP000199315">
    <property type="component" value="Unassembled WGS sequence"/>
</dbReference>
<evidence type="ECO:0000259" key="1">
    <source>
        <dbReference type="PROSITE" id="PS51071"/>
    </source>
</evidence>
<dbReference type="EMBL" id="FMKA01000022">
    <property type="protein sequence ID" value="SCP98571.1"/>
    <property type="molecule type" value="Genomic_DNA"/>
</dbReference>
<dbReference type="Gene3D" id="1.10.10.10">
    <property type="entry name" value="Winged helix-like DNA-binding domain superfamily/Winged helix DNA-binding domain"/>
    <property type="match status" value="1"/>
</dbReference>
<organism evidence="2 3">
    <name type="scientific">Anaerobium acetethylicum</name>
    <dbReference type="NCBI Taxonomy" id="1619234"/>
    <lineage>
        <taxon>Bacteria</taxon>
        <taxon>Bacillati</taxon>
        <taxon>Bacillota</taxon>
        <taxon>Clostridia</taxon>
        <taxon>Lachnospirales</taxon>
        <taxon>Lachnospiraceae</taxon>
        <taxon>Anaerobium</taxon>
    </lineage>
</organism>
<dbReference type="InterPro" id="IPR046348">
    <property type="entry name" value="SIS_dom_sf"/>
</dbReference>
<dbReference type="PANTHER" id="PTHR30514:SF1">
    <property type="entry name" value="HTH-TYPE TRANSCRIPTIONAL REGULATOR HEXR-RELATED"/>
    <property type="match status" value="1"/>
</dbReference>
<name>A0A1D3TWG2_9FIRM</name>
<dbReference type="GO" id="GO:0003700">
    <property type="term" value="F:DNA-binding transcription factor activity"/>
    <property type="evidence" value="ECO:0007669"/>
    <property type="project" value="InterPro"/>
</dbReference>
<dbReference type="SUPFAM" id="SSF46689">
    <property type="entry name" value="Homeodomain-like"/>
    <property type="match status" value="1"/>
</dbReference>
<evidence type="ECO:0000313" key="3">
    <source>
        <dbReference type="Proteomes" id="UP000199315"/>
    </source>
</evidence>
<accession>A0A1D3TWG2</accession>
<dbReference type="Pfam" id="PF01418">
    <property type="entry name" value="HTH_6"/>
    <property type="match status" value="1"/>
</dbReference>
<dbReference type="RefSeq" id="WP_091235617.1">
    <property type="nucleotide sequence ID" value="NZ_FMKA01000022.1"/>
</dbReference>
<dbReference type="InterPro" id="IPR036388">
    <property type="entry name" value="WH-like_DNA-bd_sf"/>
</dbReference>
<dbReference type="GO" id="GO:0097367">
    <property type="term" value="F:carbohydrate derivative binding"/>
    <property type="evidence" value="ECO:0007669"/>
    <property type="project" value="InterPro"/>
</dbReference>
<dbReference type="InterPro" id="IPR009057">
    <property type="entry name" value="Homeodomain-like_sf"/>
</dbReference>
<dbReference type="SUPFAM" id="SSF53697">
    <property type="entry name" value="SIS domain"/>
    <property type="match status" value="1"/>
</dbReference>
<dbReference type="GO" id="GO:1901135">
    <property type="term" value="P:carbohydrate derivative metabolic process"/>
    <property type="evidence" value="ECO:0007669"/>
    <property type="project" value="InterPro"/>
</dbReference>